<keyword evidence="4" id="KW-1185">Reference proteome</keyword>
<evidence type="ECO:0000256" key="1">
    <source>
        <dbReference type="SAM" id="Coils"/>
    </source>
</evidence>
<proteinExistence type="predicted"/>
<accession>A0A812TBB7</accession>
<evidence type="ECO:0000313" key="3">
    <source>
        <dbReference type="EMBL" id="CAE7514495.1"/>
    </source>
</evidence>
<gene>
    <name evidence="3" type="ORF">SNAT2548_LOCUS28798</name>
</gene>
<feature type="region of interest" description="Disordered" evidence="2">
    <location>
        <begin position="958"/>
        <end position="1015"/>
    </location>
</feature>
<evidence type="ECO:0000256" key="2">
    <source>
        <dbReference type="SAM" id="MobiDB-lite"/>
    </source>
</evidence>
<reference evidence="3" key="1">
    <citation type="submission" date="2021-02" db="EMBL/GenBank/DDBJ databases">
        <authorList>
            <person name="Dougan E. K."/>
            <person name="Rhodes N."/>
            <person name="Thang M."/>
            <person name="Chan C."/>
        </authorList>
    </citation>
    <scope>NUCLEOTIDE SEQUENCE</scope>
</reference>
<name>A0A812TBB7_9DINO</name>
<dbReference type="Proteomes" id="UP000604046">
    <property type="component" value="Unassembled WGS sequence"/>
</dbReference>
<organism evidence="3 4">
    <name type="scientific">Symbiodinium natans</name>
    <dbReference type="NCBI Taxonomy" id="878477"/>
    <lineage>
        <taxon>Eukaryota</taxon>
        <taxon>Sar</taxon>
        <taxon>Alveolata</taxon>
        <taxon>Dinophyceae</taxon>
        <taxon>Suessiales</taxon>
        <taxon>Symbiodiniaceae</taxon>
        <taxon>Symbiodinium</taxon>
    </lineage>
</organism>
<feature type="compositionally biased region" description="Basic and acidic residues" evidence="2">
    <location>
        <begin position="1006"/>
        <end position="1015"/>
    </location>
</feature>
<keyword evidence="1" id="KW-0175">Coiled coil</keyword>
<evidence type="ECO:0000313" key="4">
    <source>
        <dbReference type="Proteomes" id="UP000604046"/>
    </source>
</evidence>
<sequence>MAEIEASGFYAEAKKFRASLGYDGNPYATTCAALDSLLSAMEGEFELTKQPGPKRGSSSAPAAELKRLKRAVRQQREQLDELLSQKRSGRLGYVWFLRAGLSNPYVPPTTVNEFCRDFLVDEEHPISSFSISRARNAFAELIKMFNRRAIQHVGQLLGRSGQEAKSQAVFIRIVQDEAAMRVRSHLTNVQDLGVALSRGKYSKVQNQDVALMTESVQMPVFTELAALRRKDGATLAATLHQSCATIIDLLLAGFQASGCKLRVIIMVTGDTIGTNENASKRLWEAMQKYKPNSVHVSLVSAKCASHVSNLAVQAAICGSSRKEKRLESEICANCSRFYKHMARDYVEEWGYNLQAYLLQHANEMFHAESADRMSLASRVSVVRIALQRLYGDAVLPPALLDLYSAGHLAGPQLEEFCKKALATLYRCILQVEEHPVQTRFFLFGPCVWGLLRMQLIGLPTTVFSTLTIVPQLQSQRRLRAFSTWYNKAESAAHLRTAALCLRLTMHSTSITAKERKAGEEPLLKQLSNSYVQQQTSQELVATFRDLGLDPALPLIDTIRGLLTTEATIIIRFEEFKRFPYTLDPLSRHNPDAYAAFARSFLELSASELDVGFAWPLQRDALRRASAVEALEFLLSQDVQQQVDGVVAHLACTSLSVERSHQLVKKAEARKVLSLASASRNCVIQAYRRQRGATLNQRIRDVAKYQKLRFMNSRALAVQKHPDMFARGRGRLWWEADISKARQQDIVHEGNEAELKRYMDESREQLQAEAKEIRQQAAQALQTSATMAIPVTNRQWLDWMAENDDEFQACLRSASQSRRALNARKEARPEDFPAADRIYPAAPTCRLVWAAPLLRSDPGFFCVQFGDSFLDKLVVYACSLKRQVWAFSLAEVEGEGRTYSFDTGTLLCQSLKPLEILLSDFGLEASTLAVKLYKLDMCKARVASGAVKLVVQGATPLETASPSVPDLDSDSDAGLSEPSSSDCESVLSDIESDSAAGDELVDDGPEAESKTLEERTERGSLVVNYNNYFTLSQYPNVGIRMRLLPRWLPVLGSHEQSKHYQVSEFGQEDVCYLVCRAWMLGRMKNHLQVSSRKKWFDRELRKLQCDIAKRAVSSGGTGVPKADEAIRNHLSEALQLPP</sequence>
<protein>
    <submittedName>
        <fullName evidence="3">Uncharacterized protein</fullName>
    </submittedName>
</protein>
<feature type="coiled-coil region" evidence="1">
    <location>
        <begin position="755"/>
        <end position="782"/>
    </location>
</feature>
<dbReference type="AlphaFoldDB" id="A0A812TBB7"/>
<dbReference type="EMBL" id="CAJNDS010002532">
    <property type="protein sequence ID" value="CAE7514495.1"/>
    <property type="molecule type" value="Genomic_DNA"/>
</dbReference>
<dbReference type="OrthoDB" id="416431at2759"/>
<comment type="caution">
    <text evidence="3">The sequence shown here is derived from an EMBL/GenBank/DDBJ whole genome shotgun (WGS) entry which is preliminary data.</text>
</comment>